<dbReference type="OrthoDB" id="10264738at2759"/>
<comment type="caution">
    <text evidence="2">The sequence shown here is derived from an EMBL/GenBank/DDBJ whole genome shotgun (WGS) entry which is preliminary data.</text>
</comment>
<dbReference type="InterPro" id="IPR015655">
    <property type="entry name" value="PP2C"/>
</dbReference>
<feature type="domain" description="PPM-type phosphatase" evidence="1">
    <location>
        <begin position="26"/>
        <end position="409"/>
    </location>
</feature>
<dbReference type="PANTHER" id="PTHR13832:SF699">
    <property type="entry name" value="INTEGRIN-LINKED KINASE-ASSOCIATED SERINE_THREONINE PHOSPHATASE 2C"/>
    <property type="match status" value="1"/>
</dbReference>
<organism evidence="2 3">
    <name type="scientific">Thalassiosira oceanica</name>
    <name type="common">Marine diatom</name>
    <dbReference type="NCBI Taxonomy" id="159749"/>
    <lineage>
        <taxon>Eukaryota</taxon>
        <taxon>Sar</taxon>
        <taxon>Stramenopiles</taxon>
        <taxon>Ochrophyta</taxon>
        <taxon>Bacillariophyta</taxon>
        <taxon>Coscinodiscophyceae</taxon>
        <taxon>Thalassiosirophycidae</taxon>
        <taxon>Thalassiosirales</taxon>
        <taxon>Thalassiosiraceae</taxon>
        <taxon>Thalassiosira</taxon>
    </lineage>
</organism>
<reference evidence="2 3" key="1">
    <citation type="journal article" date="2012" name="Genome Biol.">
        <title>Genome and low-iron response of an oceanic diatom adapted to chronic iron limitation.</title>
        <authorList>
            <person name="Lommer M."/>
            <person name="Specht M."/>
            <person name="Roy A.S."/>
            <person name="Kraemer L."/>
            <person name="Andreson R."/>
            <person name="Gutowska M.A."/>
            <person name="Wolf J."/>
            <person name="Bergner S.V."/>
            <person name="Schilhabel M.B."/>
            <person name="Klostermeier U.C."/>
            <person name="Beiko R.G."/>
            <person name="Rosenstiel P."/>
            <person name="Hippler M."/>
            <person name="Laroche J."/>
        </authorList>
    </citation>
    <scope>NUCLEOTIDE SEQUENCE [LARGE SCALE GENOMIC DNA]</scope>
    <source>
        <strain evidence="2 3">CCMP1005</strain>
    </source>
</reference>
<dbReference type="eggNOG" id="KOG0698">
    <property type="taxonomic scope" value="Eukaryota"/>
</dbReference>
<protein>
    <recommendedName>
        <fullName evidence="1">PPM-type phosphatase domain-containing protein</fullName>
    </recommendedName>
</protein>
<evidence type="ECO:0000313" key="2">
    <source>
        <dbReference type="EMBL" id="EJK67096.1"/>
    </source>
</evidence>
<dbReference type="GO" id="GO:0004722">
    <property type="term" value="F:protein serine/threonine phosphatase activity"/>
    <property type="evidence" value="ECO:0007669"/>
    <property type="project" value="InterPro"/>
</dbReference>
<proteinExistence type="predicted"/>
<dbReference type="Proteomes" id="UP000266841">
    <property type="component" value="Unassembled WGS sequence"/>
</dbReference>
<dbReference type="EMBL" id="AGNL01013682">
    <property type="protein sequence ID" value="EJK67096.1"/>
    <property type="molecule type" value="Genomic_DNA"/>
</dbReference>
<name>K0T1F6_THAOC</name>
<dbReference type="SUPFAM" id="SSF81606">
    <property type="entry name" value="PP2C-like"/>
    <property type="match status" value="1"/>
</dbReference>
<dbReference type="Gene3D" id="3.60.40.10">
    <property type="entry name" value="PPM-type phosphatase domain"/>
    <property type="match status" value="1"/>
</dbReference>
<dbReference type="SMART" id="SM00332">
    <property type="entry name" value="PP2Cc"/>
    <property type="match status" value="1"/>
</dbReference>
<dbReference type="InterPro" id="IPR001932">
    <property type="entry name" value="PPM-type_phosphatase-like_dom"/>
</dbReference>
<dbReference type="PANTHER" id="PTHR13832">
    <property type="entry name" value="PROTEIN PHOSPHATASE 2C"/>
    <property type="match status" value="1"/>
</dbReference>
<dbReference type="Pfam" id="PF00481">
    <property type="entry name" value="PP2C"/>
    <property type="match status" value="1"/>
</dbReference>
<keyword evidence="3" id="KW-1185">Reference proteome</keyword>
<dbReference type="OMA" id="HIHRSEC"/>
<evidence type="ECO:0000313" key="3">
    <source>
        <dbReference type="Proteomes" id="UP000266841"/>
    </source>
</evidence>
<gene>
    <name evidence="2" type="ORF">THAOC_11915</name>
</gene>
<feature type="non-terminal residue" evidence="2">
    <location>
        <position position="1"/>
    </location>
</feature>
<sequence>IGGDGSDGGGGLLASSGSDNAATLTLIGYKGGPLEGQVNQDRAIAVVPFEYWKMSANGAFNGRPSTARLIGAFDGHAKYGERVSEYVARTLPSLLGSKIVKIYTGTREVERSQQQIDAEISDALKESFLELDATSPAEPSGGCTASLVLQLGNKIYVTNAGDSRSMIAVHVTPAKGPEKSRTDIIFATREDKPHLDGERARVEAFGGTVYLPNGFLQTGKGTTRVLYKDAVTGSTSGLAMSRSIGDWDAGAVGCIPDPVVDVFDIDVIKKHVLLSLKQSCDVAEAEIDPSSGETKQNDCPNYTEDDVKIFAVSATDGLLDYLPLDTIASHVAKGLYGKDEGEEKVHPLVGAARTARDPVILQELLSNFASRLTNLQIACEDLIYAAAQGWQNDKGGRYRDDIAISIADMEMASESEA</sequence>
<evidence type="ECO:0000259" key="1">
    <source>
        <dbReference type="PROSITE" id="PS51746"/>
    </source>
</evidence>
<dbReference type="CDD" id="cd00143">
    <property type="entry name" value="PP2Cc"/>
    <property type="match status" value="1"/>
</dbReference>
<accession>K0T1F6</accession>
<dbReference type="PROSITE" id="PS51746">
    <property type="entry name" value="PPM_2"/>
    <property type="match status" value="1"/>
</dbReference>
<dbReference type="InterPro" id="IPR036457">
    <property type="entry name" value="PPM-type-like_dom_sf"/>
</dbReference>
<dbReference type="AlphaFoldDB" id="K0T1F6"/>